<keyword evidence="1" id="KW-1133">Transmembrane helix</keyword>
<keyword evidence="1" id="KW-0472">Membrane</keyword>
<dbReference type="Proteomes" id="UP000232722">
    <property type="component" value="Unassembled WGS sequence"/>
</dbReference>
<sequence length="213" mass="24834">MIQEFSKIIPVDEQRLSTSGIWKNEAKGAIELSSRTIFDDLSTLIKKKGFRALSNNEYTSLIESASFIMTRDHIKEFYPLIIIFIIFIVNLIILYFLARWKNPEGRNIAIFETALIMQRFWCGVVKNTPHLIIPTMVFLIVPHYRNFLLAINILLSEVATNPTVVTYDLVLGLVIGNKLILRSYHALVRWYHRRDKIIDFNRNRHLSASNLRK</sequence>
<organism evidence="2 3">
    <name type="scientific">Rhizophagus irregularis</name>
    <dbReference type="NCBI Taxonomy" id="588596"/>
    <lineage>
        <taxon>Eukaryota</taxon>
        <taxon>Fungi</taxon>
        <taxon>Fungi incertae sedis</taxon>
        <taxon>Mucoromycota</taxon>
        <taxon>Glomeromycotina</taxon>
        <taxon>Glomeromycetes</taxon>
        <taxon>Glomerales</taxon>
        <taxon>Glomeraceae</taxon>
        <taxon>Rhizophagus</taxon>
    </lineage>
</organism>
<protein>
    <submittedName>
        <fullName evidence="2">Uncharacterized protein</fullName>
    </submittedName>
</protein>
<dbReference type="AlphaFoldDB" id="A0A2N0Q657"/>
<accession>A0A2N0Q657</accession>
<evidence type="ECO:0000313" key="3">
    <source>
        <dbReference type="Proteomes" id="UP000232722"/>
    </source>
</evidence>
<comment type="caution">
    <text evidence="2">The sequence shown here is derived from an EMBL/GenBank/DDBJ whole genome shotgun (WGS) entry which is preliminary data.</text>
</comment>
<dbReference type="VEuPathDB" id="FungiDB:RhiirA1_538705"/>
<feature type="transmembrane region" description="Helical" evidence="1">
    <location>
        <begin position="77"/>
        <end position="98"/>
    </location>
</feature>
<evidence type="ECO:0000256" key="1">
    <source>
        <dbReference type="SAM" id="Phobius"/>
    </source>
</evidence>
<dbReference type="EMBL" id="LLXJ01000131">
    <property type="protein sequence ID" value="PKC14519.1"/>
    <property type="molecule type" value="Genomic_DNA"/>
</dbReference>
<reference evidence="2 3" key="1">
    <citation type="submission" date="2016-04" db="EMBL/GenBank/DDBJ databases">
        <title>Genome analyses suggest a sexual origin of heterokaryosis in a supposedly ancient asexual fungus.</title>
        <authorList>
            <person name="Ropars J."/>
            <person name="Sedzielewska K."/>
            <person name="Noel J."/>
            <person name="Charron P."/>
            <person name="Farinelli L."/>
            <person name="Marton T."/>
            <person name="Kruger M."/>
            <person name="Pelin A."/>
            <person name="Brachmann A."/>
            <person name="Corradi N."/>
        </authorList>
    </citation>
    <scope>NUCLEOTIDE SEQUENCE [LARGE SCALE GENOMIC DNA]</scope>
    <source>
        <strain evidence="2 3">A5</strain>
    </source>
</reference>
<reference evidence="2 3" key="2">
    <citation type="submission" date="2017-09" db="EMBL/GenBank/DDBJ databases">
        <title>Extensive intraspecific genome diversity in a model arbuscular mycorrhizal fungus.</title>
        <authorList>
            <person name="Chen E.C."/>
            <person name="Morin E."/>
            <person name="Beaudet D."/>
            <person name="Noel J."/>
            <person name="Ndikumana S."/>
            <person name="Charron P."/>
            <person name="St-Onge C."/>
            <person name="Giorgi J."/>
            <person name="Grigoriev I.V."/>
            <person name="Roux C."/>
            <person name="Martin F.M."/>
            <person name="Corradi N."/>
        </authorList>
    </citation>
    <scope>NUCLEOTIDE SEQUENCE [LARGE SCALE GENOMIC DNA]</scope>
    <source>
        <strain evidence="2 3">A5</strain>
    </source>
</reference>
<gene>
    <name evidence="2" type="ORF">RhiirA5_495309</name>
</gene>
<proteinExistence type="predicted"/>
<evidence type="ECO:0000313" key="2">
    <source>
        <dbReference type="EMBL" id="PKC14519.1"/>
    </source>
</evidence>
<dbReference type="VEuPathDB" id="FungiDB:RhiirFUN_022376"/>
<name>A0A2N0Q657_9GLOM</name>
<keyword evidence="1" id="KW-0812">Transmembrane</keyword>